<dbReference type="EMBL" id="AGNK02003195">
    <property type="status" value="NOT_ANNOTATED_CDS"/>
    <property type="molecule type" value="Genomic_DNA"/>
</dbReference>
<dbReference type="eggNOG" id="KOG4197">
    <property type="taxonomic scope" value="Eukaryota"/>
</dbReference>
<dbReference type="InterPro" id="IPR002885">
    <property type="entry name" value="PPR_rpt"/>
</dbReference>
<feature type="repeat" description="PPR" evidence="4">
    <location>
        <begin position="231"/>
        <end position="265"/>
    </location>
</feature>
<evidence type="ECO:0008006" key="8">
    <source>
        <dbReference type="Google" id="ProtNLM"/>
    </source>
</evidence>
<dbReference type="EnsemblPlants" id="KQL05892">
    <property type="protein sequence ID" value="KQL05892"/>
    <property type="gene ID" value="SETIT_004822mg"/>
</dbReference>
<keyword evidence="2" id="KW-0677">Repeat</keyword>
<dbReference type="Pfam" id="PF01535">
    <property type="entry name" value="PPR"/>
    <property type="match status" value="1"/>
</dbReference>
<sequence length="377" mass="40363">MMLDKVLLLVLVVLVGLQSLWGCSWSLWSLWGRSCLASPSSPLAARVASPISTRPLAPLLPSHTVAALSAHSYVGLPDRASALLCTVASPTAAHLNAVLGPLLRRRRLAGLVPSILAAHASVPRDASTDSILAKSLCLTSGADSALHLLREPSSGAPPSLQLFTALIDSFYKQRLPHRAEELWRAMVQDHGIAPDAAAYNSRITYKSANGTVDEVRELIRVMREEAGLAPDVVSYNALVRAMARHRRVDEAVEVYRGMEAGEVEGVAPNCATYTCVVGALCGAERWSEAEDVFYEGVKRRKVIDLGTVRLLVLGLKGAGKGRAARRVVVGLRKKFPEQFDGPWRELEEAAGLPASGKEDDGEEDGADEQPVPTTAAA</sequence>
<dbReference type="InParanoid" id="K3XSC3"/>
<dbReference type="Pfam" id="PF13041">
    <property type="entry name" value="PPR_2"/>
    <property type="match status" value="1"/>
</dbReference>
<keyword evidence="7" id="KW-1185">Reference proteome</keyword>
<name>K3XSC3_SETIT</name>
<dbReference type="HOGENOM" id="CLU_038875_0_0_1"/>
<evidence type="ECO:0000313" key="6">
    <source>
        <dbReference type="EnsemblPlants" id="KQL05892"/>
    </source>
</evidence>
<dbReference type="AlphaFoldDB" id="K3XSC3"/>
<comment type="similarity">
    <text evidence="1">Belongs to the PPR family. P subfamily.</text>
</comment>
<dbReference type="PANTHER" id="PTHR47447:SF23">
    <property type="entry name" value="PENTACOTRIPEPTIDE-REPEAT REGION OF PRORP DOMAIN-CONTAINING PROTEIN"/>
    <property type="match status" value="1"/>
</dbReference>
<dbReference type="Gramene" id="KQL05892">
    <property type="protein sequence ID" value="KQL05892"/>
    <property type="gene ID" value="SETIT_004822mg"/>
</dbReference>
<dbReference type="FunCoup" id="K3XSC3">
    <property type="interactions" value="484"/>
</dbReference>
<dbReference type="NCBIfam" id="TIGR00756">
    <property type="entry name" value="PPR"/>
    <property type="match status" value="3"/>
</dbReference>
<dbReference type="Gene3D" id="1.25.40.10">
    <property type="entry name" value="Tetratricopeptide repeat domain"/>
    <property type="match status" value="2"/>
</dbReference>
<evidence type="ECO:0000256" key="1">
    <source>
        <dbReference type="ARBA" id="ARBA00007626"/>
    </source>
</evidence>
<dbReference type="InterPro" id="IPR011990">
    <property type="entry name" value="TPR-like_helical_dom_sf"/>
</dbReference>
<dbReference type="OMA" id="IRITYKA"/>
<accession>K3XSC3</accession>
<dbReference type="GO" id="GO:0003729">
    <property type="term" value="F:mRNA binding"/>
    <property type="evidence" value="ECO:0000318"/>
    <property type="project" value="GO_Central"/>
</dbReference>
<keyword evidence="3" id="KW-0809">Transit peptide</keyword>
<reference evidence="6" key="2">
    <citation type="submission" date="2018-08" db="UniProtKB">
        <authorList>
            <consortium name="EnsemblPlants"/>
        </authorList>
    </citation>
    <scope>IDENTIFICATION</scope>
    <source>
        <strain evidence="6">Yugu1</strain>
    </source>
</reference>
<evidence type="ECO:0000256" key="2">
    <source>
        <dbReference type="ARBA" id="ARBA00022737"/>
    </source>
</evidence>
<evidence type="ECO:0000256" key="5">
    <source>
        <dbReference type="SAM" id="MobiDB-lite"/>
    </source>
</evidence>
<evidence type="ECO:0000256" key="3">
    <source>
        <dbReference type="ARBA" id="ARBA00022946"/>
    </source>
</evidence>
<evidence type="ECO:0000313" key="7">
    <source>
        <dbReference type="Proteomes" id="UP000004995"/>
    </source>
</evidence>
<dbReference type="Proteomes" id="UP000004995">
    <property type="component" value="Unassembled WGS sequence"/>
</dbReference>
<evidence type="ECO:0000256" key="4">
    <source>
        <dbReference type="PROSITE-ProRule" id="PRU00708"/>
    </source>
</evidence>
<organism evidence="6 7">
    <name type="scientific">Setaria italica</name>
    <name type="common">Foxtail millet</name>
    <name type="synonym">Panicum italicum</name>
    <dbReference type="NCBI Taxonomy" id="4555"/>
    <lineage>
        <taxon>Eukaryota</taxon>
        <taxon>Viridiplantae</taxon>
        <taxon>Streptophyta</taxon>
        <taxon>Embryophyta</taxon>
        <taxon>Tracheophyta</taxon>
        <taxon>Spermatophyta</taxon>
        <taxon>Magnoliopsida</taxon>
        <taxon>Liliopsida</taxon>
        <taxon>Poales</taxon>
        <taxon>Poaceae</taxon>
        <taxon>PACMAD clade</taxon>
        <taxon>Panicoideae</taxon>
        <taxon>Panicodae</taxon>
        <taxon>Paniceae</taxon>
        <taxon>Cenchrinae</taxon>
        <taxon>Setaria</taxon>
    </lineage>
</organism>
<protein>
    <recommendedName>
        <fullName evidence="8">Pentacotripeptide-repeat region of PRORP domain-containing protein</fullName>
    </recommendedName>
</protein>
<proteinExistence type="inferred from homology"/>
<reference evidence="7" key="1">
    <citation type="journal article" date="2012" name="Nat. Biotechnol.">
        <title>Reference genome sequence of the model plant Setaria.</title>
        <authorList>
            <person name="Bennetzen J.L."/>
            <person name="Schmutz J."/>
            <person name="Wang H."/>
            <person name="Percifield R."/>
            <person name="Hawkins J."/>
            <person name="Pontaroli A.C."/>
            <person name="Estep M."/>
            <person name="Feng L."/>
            <person name="Vaughn J.N."/>
            <person name="Grimwood J."/>
            <person name="Jenkins J."/>
            <person name="Barry K."/>
            <person name="Lindquist E."/>
            <person name="Hellsten U."/>
            <person name="Deshpande S."/>
            <person name="Wang X."/>
            <person name="Wu X."/>
            <person name="Mitros T."/>
            <person name="Triplett J."/>
            <person name="Yang X."/>
            <person name="Ye C.Y."/>
            <person name="Mauro-Herrera M."/>
            <person name="Wang L."/>
            <person name="Li P."/>
            <person name="Sharma M."/>
            <person name="Sharma R."/>
            <person name="Ronald P.C."/>
            <person name="Panaud O."/>
            <person name="Kellogg E.A."/>
            <person name="Brutnell T.P."/>
            <person name="Doust A.N."/>
            <person name="Tuskan G.A."/>
            <person name="Rokhsar D."/>
            <person name="Devos K.M."/>
        </authorList>
    </citation>
    <scope>NUCLEOTIDE SEQUENCE [LARGE SCALE GENOMIC DNA]</scope>
    <source>
        <strain evidence="7">cv. Yugu1</strain>
    </source>
</reference>
<dbReference type="PROSITE" id="PS51375">
    <property type="entry name" value="PPR"/>
    <property type="match status" value="1"/>
</dbReference>
<feature type="region of interest" description="Disordered" evidence="5">
    <location>
        <begin position="340"/>
        <end position="377"/>
    </location>
</feature>
<dbReference type="PANTHER" id="PTHR47447">
    <property type="entry name" value="OS03G0856100 PROTEIN"/>
    <property type="match status" value="1"/>
</dbReference>